<feature type="compositionally biased region" description="Pro residues" evidence="1">
    <location>
        <begin position="403"/>
        <end position="421"/>
    </location>
</feature>
<feature type="compositionally biased region" description="Polar residues" evidence="1">
    <location>
        <begin position="363"/>
        <end position="372"/>
    </location>
</feature>
<evidence type="ECO:0000313" key="2">
    <source>
        <dbReference type="EMBL" id="CAK7273234.1"/>
    </source>
</evidence>
<feature type="compositionally biased region" description="Low complexity" evidence="1">
    <location>
        <begin position="373"/>
        <end position="384"/>
    </location>
</feature>
<feature type="compositionally biased region" description="Polar residues" evidence="1">
    <location>
        <begin position="43"/>
        <end position="54"/>
    </location>
</feature>
<gene>
    <name evidence="2" type="primary">CTI6</name>
    <name evidence="2" type="ORF">SEPCBS119000_005548</name>
</gene>
<feature type="region of interest" description="Disordered" evidence="1">
    <location>
        <begin position="164"/>
        <end position="504"/>
    </location>
</feature>
<dbReference type="PANTHER" id="PTHR47793:SF1">
    <property type="entry name" value="HISTONE DEACETYLASE COMPLEX SUBUNIT CTI6"/>
    <property type="match status" value="1"/>
</dbReference>
<feature type="compositionally biased region" description="Basic and acidic residues" evidence="1">
    <location>
        <begin position="234"/>
        <end position="262"/>
    </location>
</feature>
<dbReference type="InterPro" id="IPR003903">
    <property type="entry name" value="UIM_dom"/>
</dbReference>
<dbReference type="PROSITE" id="PS50330">
    <property type="entry name" value="UIM"/>
    <property type="match status" value="1"/>
</dbReference>
<sequence length="610" mass="65706">MAGPDPRRSSRARTNQPHSRPSSTTSSISGRIERHSKHPVKTGSPQKSASTASLASEPPDDAGGTDDNTPPPPTRSRRALHAHTIKDDDQDRSSVAISDFEMTNEGDEIQDDDEAVRCICGYEDYPGPPALKDIEDAAKEGYDVQSIFPSVVTDDLAGFFVHRSRTGSFNKNRDHTPQLRDSSKERKDEDRGTAPESKGSRTSAASHPGKRRSTMNSRDAAYDEEQLRIAIAASKEDSRDDPILRRPKRGRSDSEEKSDSLKRQRTSSRSVSPPPDKSNMADDSDDAMAMRNGSSRKASRSAALARSQAQRDRAEKEEKDRQRAEAASKRNGRAERRRIEDSDPSDEQPLSATRTAVATRTTSGLSQSTARPSSATSSGNTTATPIHAPPPYGTSAPATSVPRPAPTRPSQPPPETPPPAVAPAMALSKSKGGRPTHRKKGRNQYTKDRDAWEDLNTNRTRSIDAPENGQGKSSSGSGSGAFGRDSSNSKSVSRAKGGATNRVSLMEMRRRVSAMSDFIGKTQIDIASGEYLAAAVAAPKAAKAVNGNSATNPSSTATTPSSTSVPQHLGRTVAISSELATEKDFKSLPLLEMMDTLTRNIIHWQNQFGN</sequence>
<evidence type="ECO:0000313" key="3">
    <source>
        <dbReference type="Proteomes" id="UP001642502"/>
    </source>
</evidence>
<feature type="compositionally biased region" description="Low complexity" evidence="1">
    <location>
        <begin position="352"/>
        <end position="362"/>
    </location>
</feature>
<dbReference type="PANTHER" id="PTHR47793">
    <property type="entry name" value="HISTONE DEACETYLASE COMPLEX SUBUNIT CTI6"/>
    <property type="match status" value="1"/>
</dbReference>
<feature type="region of interest" description="Disordered" evidence="1">
    <location>
        <begin position="545"/>
        <end position="568"/>
    </location>
</feature>
<feature type="compositionally biased region" description="Basic and acidic residues" evidence="1">
    <location>
        <begin position="309"/>
        <end position="341"/>
    </location>
</feature>
<keyword evidence="3" id="KW-1185">Reference proteome</keyword>
<reference evidence="2 3" key="1">
    <citation type="submission" date="2024-01" db="EMBL/GenBank/DDBJ databases">
        <authorList>
            <person name="Allen C."/>
            <person name="Tagirdzhanova G."/>
        </authorList>
    </citation>
    <scope>NUCLEOTIDE SEQUENCE [LARGE SCALE GENOMIC DNA]</scope>
    <source>
        <strain evidence="2 3">CBS 119000</strain>
    </source>
</reference>
<dbReference type="Proteomes" id="UP001642502">
    <property type="component" value="Unassembled WGS sequence"/>
</dbReference>
<accession>A0ABP0DY70</accession>
<feature type="compositionally biased region" description="Low complexity" evidence="1">
    <location>
        <begin position="545"/>
        <end position="564"/>
    </location>
</feature>
<comment type="caution">
    <text evidence="2">The sequence shown here is derived from an EMBL/GenBank/DDBJ whole genome shotgun (WGS) entry which is preliminary data.</text>
</comment>
<feature type="compositionally biased region" description="Basic and acidic residues" evidence="1">
    <location>
        <begin position="171"/>
        <end position="193"/>
    </location>
</feature>
<feature type="region of interest" description="Disordered" evidence="1">
    <location>
        <begin position="1"/>
        <end position="93"/>
    </location>
</feature>
<name>A0ABP0DY70_9PEZI</name>
<protein>
    <submittedName>
        <fullName evidence="2">Histone deacetylase complex subunit</fullName>
    </submittedName>
</protein>
<dbReference type="InterPro" id="IPR053051">
    <property type="entry name" value="HDAC_complex_subunit"/>
</dbReference>
<feature type="compositionally biased region" description="Low complexity" evidence="1">
    <location>
        <begin position="469"/>
        <end position="486"/>
    </location>
</feature>
<proteinExistence type="predicted"/>
<feature type="compositionally biased region" description="Low complexity" evidence="1">
    <location>
        <begin position="19"/>
        <end position="30"/>
    </location>
</feature>
<dbReference type="EMBL" id="CAWUON010000107">
    <property type="protein sequence ID" value="CAK7273234.1"/>
    <property type="molecule type" value="Genomic_DNA"/>
</dbReference>
<organism evidence="2 3">
    <name type="scientific">Sporothrix epigloea</name>
    <dbReference type="NCBI Taxonomy" id="1892477"/>
    <lineage>
        <taxon>Eukaryota</taxon>
        <taxon>Fungi</taxon>
        <taxon>Dikarya</taxon>
        <taxon>Ascomycota</taxon>
        <taxon>Pezizomycotina</taxon>
        <taxon>Sordariomycetes</taxon>
        <taxon>Sordariomycetidae</taxon>
        <taxon>Ophiostomatales</taxon>
        <taxon>Ophiostomataceae</taxon>
        <taxon>Sporothrix</taxon>
    </lineage>
</organism>
<evidence type="ECO:0000256" key="1">
    <source>
        <dbReference type="SAM" id="MobiDB-lite"/>
    </source>
</evidence>
<feature type="compositionally biased region" description="Basic residues" evidence="1">
    <location>
        <begin position="431"/>
        <end position="442"/>
    </location>
</feature>